<organism evidence="1 2">
    <name type="scientific">Necator americanus</name>
    <name type="common">Human hookworm</name>
    <dbReference type="NCBI Taxonomy" id="51031"/>
    <lineage>
        <taxon>Eukaryota</taxon>
        <taxon>Metazoa</taxon>
        <taxon>Ecdysozoa</taxon>
        <taxon>Nematoda</taxon>
        <taxon>Chromadorea</taxon>
        <taxon>Rhabditida</taxon>
        <taxon>Rhabditina</taxon>
        <taxon>Rhabditomorpha</taxon>
        <taxon>Strongyloidea</taxon>
        <taxon>Ancylostomatidae</taxon>
        <taxon>Bunostominae</taxon>
        <taxon>Necator</taxon>
    </lineage>
</organism>
<accession>A0ABR1CC44</accession>
<comment type="caution">
    <text evidence="1">The sequence shown here is derived from an EMBL/GenBank/DDBJ whole genome shotgun (WGS) entry which is preliminary data.</text>
</comment>
<proteinExistence type="predicted"/>
<gene>
    <name evidence="1" type="primary">Necator_chrII.g6325</name>
    <name evidence="1" type="ORF">RB195_018532</name>
</gene>
<protein>
    <recommendedName>
        <fullName evidence="3">Reverse transcriptase domain-containing protein</fullName>
    </recommendedName>
</protein>
<sequence>MDRLIRHHEETIRDEEAGFRPDRSTVDQPLSTLLAEAVFNVLRTDGVLGKFVCLVNDMNRTAAVQTLAGTTPFEVETGVRQGCVAGLFLFNFAVDDIMRRIVEQCPTDVILAPSTRPLLDLEYADASSSAMLQRVVNLVSKLVAP</sequence>
<name>A0ABR1CC44_NECAM</name>
<dbReference type="EMBL" id="JAVFWL010000002">
    <property type="protein sequence ID" value="KAK6735380.1"/>
    <property type="molecule type" value="Genomic_DNA"/>
</dbReference>
<dbReference type="PANTHER" id="PTHR47027:SF20">
    <property type="entry name" value="REVERSE TRANSCRIPTASE-LIKE PROTEIN WITH RNA-DIRECTED DNA POLYMERASE DOMAIN"/>
    <property type="match status" value="1"/>
</dbReference>
<keyword evidence="2" id="KW-1185">Reference proteome</keyword>
<reference evidence="1 2" key="1">
    <citation type="submission" date="2023-08" db="EMBL/GenBank/DDBJ databases">
        <title>A Necator americanus chromosomal reference genome.</title>
        <authorList>
            <person name="Ilik V."/>
            <person name="Petrzelkova K.J."/>
            <person name="Pardy F."/>
            <person name="Fuh T."/>
            <person name="Niatou-Singa F.S."/>
            <person name="Gouil Q."/>
            <person name="Baker L."/>
            <person name="Ritchie M.E."/>
            <person name="Jex A.R."/>
            <person name="Gazzola D."/>
            <person name="Li H."/>
            <person name="Toshio Fujiwara R."/>
            <person name="Zhan B."/>
            <person name="Aroian R.V."/>
            <person name="Pafco B."/>
            <person name="Schwarz E.M."/>
        </authorList>
    </citation>
    <scope>NUCLEOTIDE SEQUENCE [LARGE SCALE GENOMIC DNA]</scope>
    <source>
        <strain evidence="1 2">Aroian</strain>
        <tissue evidence="1">Whole animal</tissue>
    </source>
</reference>
<dbReference type="PANTHER" id="PTHR47027">
    <property type="entry name" value="REVERSE TRANSCRIPTASE DOMAIN-CONTAINING PROTEIN"/>
    <property type="match status" value="1"/>
</dbReference>
<evidence type="ECO:0000313" key="2">
    <source>
        <dbReference type="Proteomes" id="UP001303046"/>
    </source>
</evidence>
<dbReference type="Proteomes" id="UP001303046">
    <property type="component" value="Unassembled WGS sequence"/>
</dbReference>
<evidence type="ECO:0000313" key="1">
    <source>
        <dbReference type="EMBL" id="KAK6735380.1"/>
    </source>
</evidence>
<evidence type="ECO:0008006" key="3">
    <source>
        <dbReference type="Google" id="ProtNLM"/>
    </source>
</evidence>